<feature type="domain" description="CobB/CobQ-like glutamine amidotransferase" evidence="9">
    <location>
        <begin position="272"/>
        <end position="456"/>
    </location>
</feature>
<sequence>MPFAAVRKILRKDMPARALMFSGTGSDVGKSLIVAGLCRLFANRGTRVVPFKPQNMSNNAAVTADGGEIGRAQALQARAARVAPSVHMNPVLLKPQSETGAQIIVQGRMAGSAGAREFQTKKRDLMSAVLGSFARLKADADLILVEGAGSASEINLRANDIANIGFARAADVPVVLIGDIDRGGVIASLVGTKHVLDPGDAAMIRGFIVNKMRGDASLFADGMAAIERLTQWVPIGLVPYFDEARKLPAEDALGLRDLLKSCSSERVGKLMIAVPMLPRISNFDDLDPLRNEPNVSVELVDRGRPIPADTDLILLPGSKATIDDLAVLRAEGWDIDIKAHVRRGGRVLGLCGGYQMLGKYISDPHGIEGPARSVEALGLLDVETELGSEKRLANVEGTLYASGAAFTGYEMHVGKTTGSDLDRPFLTFTDGRHDGAVSRNGRVAGCYVHGLFSSDAARAAFLSKLGTEPSGESYEALVDGVLDRLAEHLAEHIDIDCLLTLAR</sequence>
<dbReference type="EMBL" id="CP005587">
    <property type="protein sequence ID" value="AGK59102.1"/>
    <property type="molecule type" value="Genomic_DNA"/>
</dbReference>
<comment type="function">
    <text evidence="6 7">Catalyzes amidations at positions B, D, E, and G on adenosylcobyrinic A,C-diamide. NH(2) groups are provided by glutamine, and one molecule of ATP is hydrogenolyzed for each amidation.</text>
</comment>
<dbReference type="KEGG" id="hdt:HYPDE_37153"/>
<comment type="similarity">
    <text evidence="2 7">Belongs to the CobB/CobQ family. CobQ subfamily.</text>
</comment>
<dbReference type="InterPro" id="IPR002586">
    <property type="entry name" value="CobQ/CobB/MinD/ParA_Nub-bd_dom"/>
</dbReference>
<evidence type="ECO:0000256" key="4">
    <source>
        <dbReference type="ARBA" id="ARBA00022573"/>
    </source>
</evidence>
<dbReference type="STRING" id="670307.HYPDE_37153"/>
<organism evidence="10 11">
    <name type="scientific">Hyphomicrobium denitrificans 1NES1</name>
    <dbReference type="NCBI Taxonomy" id="670307"/>
    <lineage>
        <taxon>Bacteria</taxon>
        <taxon>Pseudomonadati</taxon>
        <taxon>Pseudomonadota</taxon>
        <taxon>Alphaproteobacteria</taxon>
        <taxon>Hyphomicrobiales</taxon>
        <taxon>Hyphomicrobiaceae</taxon>
        <taxon>Hyphomicrobium</taxon>
    </lineage>
</organism>
<protein>
    <recommendedName>
        <fullName evidence="3 7">Cobyric acid synthase</fullName>
    </recommendedName>
</protein>
<evidence type="ECO:0000256" key="7">
    <source>
        <dbReference type="HAMAP-Rule" id="MF_00028"/>
    </source>
</evidence>
<dbReference type="InterPro" id="IPR033949">
    <property type="entry name" value="CobQ_GATase1"/>
</dbReference>
<feature type="active site" description="Nucleophile" evidence="7">
    <location>
        <position position="351"/>
    </location>
</feature>
<dbReference type="Pfam" id="PF01656">
    <property type="entry name" value="CbiA"/>
    <property type="match status" value="1"/>
</dbReference>
<dbReference type="NCBIfam" id="TIGR00313">
    <property type="entry name" value="cobQ"/>
    <property type="match status" value="1"/>
</dbReference>
<reference evidence="10 11" key="1">
    <citation type="journal article" date="2013" name="Genome Announc.">
        <title>Genome sequences for three denitrifying bacterial strains isolated from a uranium- and nitrate-contaminated subsurface environment.</title>
        <authorList>
            <person name="Venkatramanan R."/>
            <person name="Prakash O."/>
            <person name="Woyke T."/>
            <person name="Chain P."/>
            <person name="Goodwin L.A."/>
            <person name="Watson D."/>
            <person name="Brooks S."/>
            <person name="Kostka J.E."/>
            <person name="Green S.J."/>
        </authorList>
    </citation>
    <scope>NUCLEOTIDE SEQUENCE [LARGE SCALE GENOMIC DNA]</scope>
    <source>
        <strain evidence="10 11">1NES1</strain>
    </source>
</reference>
<dbReference type="GO" id="GO:0009236">
    <property type="term" value="P:cobalamin biosynthetic process"/>
    <property type="evidence" value="ECO:0007669"/>
    <property type="project" value="UniProtKB-UniRule"/>
</dbReference>
<proteinExistence type="inferred from homology"/>
<evidence type="ECO:0000313" key="10">
    <source>
        <dbReference type="EMBL" id="AGK59102.1"/>
    </source>
</evidence>
<keyword evidence="11" id="KW-1185">Reference proteome</keyword>
<dbReference type="Gene3D" id="3.40.50.300">
    <property type="entry name" value="P-loop containing nucleotide triphosphate hydrolases"/>
    <property type="match status" value="1"/>
</dbReference>
<dbReference type="InterPro" id="IPR004459">
    <property type="entry name" value="CobQ_synth"/>
</dbReference>
<dbReference type="GO" id="GO:0015420">
    <property type="term" value="F:ABC-type vitamin B12 transporter activity"/>
    <property type="evidence" value="ECO:0007669"/>
    <property type="project" value="UniProtKB-UniRule"/>
</dbReference>
<dbReference type="InterPro" id="IPR027417">
    <property type="entry name" value="P-loop_NTPase"/>
</dbReference>
<dbReference type="NCBIfam" id="NF001989">
    <property type="entry name" value="PRK00784.1"/>
    <property type="match status" value="1"/>
</dbReference>
<dbReference type="PROSITE" id="PS51274">
    <property type="entry name" value="GATASE_COBBQ"/>
    <property type="match status" value="1"/>
</dbReference>
<dbReference type="AlphaFoldDB" id="N0BA26"/>
<dbReference type="PANTHER" id="PTHR21343:SF1">
    <property type="entry name" value="COBYRIC ACID SYNTHASE"/>
    <property type="match status" value="1"/>
</dbReference>
<dbReference type="Gene3D" id="3.40.50.880">
    <property type="match status" value="1"/>
</dbReference>
<feature type="active site" evidence="7">
    <location>
        <position position="449"/>
    </location>
</feature>
<dbReference type="GO" id="GO:0003824">
    <property type="term" value="F:catalytic activity"/>
    <property type="evidence" value="ECO:0007669"/>
    <property type="project" value="InterPro"/>
</dbReference>
<dbReference type="HAMAP" id="MF_00028">
    <property type="entry name" value="CobQ"/>
    <property type="match status" value="1"/>
</dbReference>
<evidence type="ECO:0000256" key="3">
    <source>
        <dbReference type="ARBA" id="ARBA00019833"/>
    </source>
</evidence>
<dbReference type="CDD" id="cd01750">
    <property type="entry name" value="GATase1_CobQ"/>
    <property type="match status" value="1"/>
</dbReference>
<evidence type="ECO:0000313" key="11">
    <source>
        <dbReference type="Proteomes" id="UP000005952"/>
    </source>
</evidence>
<evidence type="ECO:0000259" key="8">
    <source>
        <dbReference type="Pfam" id="PF01656"/>
    </source>
</evidence>
<evidence type="ECO:0000256" key="5">
    <source>
        <dbReference type="ARBA" id="ARBA00022962"/>
    </source>
</evidence>
<keyword evidence="4 7" id="KW-0169">Cobalamin biosynthesis</keyword>
<accession>N0BA26</accession>
<evidence type="ECO:0000256" key="6">
    <source>
        <dbReference type="ARBA" id="ARBA00025166"/>
    </source>
</evidence>
<comment type="pathway">
    <text evidence="1 7">Cofactor biosynthesis; adenosylcobalamin biosynthesis.</text>
</comment>
<dbReference type="PANTHER" id="PTHR21343">
    <property type="entry name" value="DETHIOBIOTIN SYNTHETASE"/>
    <property type="match status" value="1"/>
</dbReference>
<dbReference type="UniPathway" id="UPA00148"/>
<feature type="domain" description="CobQ/CobB/MinD/ParA nucleotide binding" evidence="8">
    <location>
        <begin position="20"/>
        <end position="251"/>
    </location>
</feature>
<dbReference type="Pfam" id="PF07685">
    <property type="entry name" value="GATase_3"/>
    <property type="match status" value="1"/>
</dbReference>
<dbReference type="SUPFAM" id="SSF52317">
    <property type="entry name" value="Class I glutamine amidotransferase-like"/>
    <property type="match status" value="1"/>
</dbReference>
<evidence type="ECO:0000256" key="2">
    <source>
        <dbReference type="ARBA" id="ARBA00006205"/>
    </source>
</evidence>
<dbReference type="eggNOG" id="COG1492">
    <property type="taxonomic scope" value="Bacteria"/>
</dbReference>
<evidence type="ECO:0000256" key="1">
    <source>
        <dbReference type="ARBA" id="ARBA00004953"/>
    </source>
</evidence>
<dbReference type="InterPro" id="IPR011698">
    <property type="entry name" value="GATase_3"/>
</dbReference>
<dbReference type="Proteomes" id="UP000005952">
    <property type="component" value="Chromosome"/>
</dbReference>
<dbReference type="InterPro" id="IPR029062">
    <property type="entry name" value="Class_I_gatase-like"/>
</dbReference>
<name>N0BA26_9HYPH</name>
<evidence type="ECO:0000259" key="9">
    <source>
        <dbReference type="Pfam" id="PF07685"/>
    </source>
</evidence>
<dbReference type="HOGENOM" id="CLU_019250_2_2_5"/>
<keyword evidence="5 7" id="KW-0315">Glutamine amidotransferase</keyword>
<dbReference type="SUPFAM" id="SSF52540">
    <property type="entry name" value="P-loop containing nucleoside triphosphate hydrolases"/>
    <property type="match status" value="1"/>
</dbReference>
<gene>
    <name evidence="7" type="primary">cobQ</name>
    <name evidence="10" type="ORF">HYPDE_37153</name>
</gene>